<dbReference type="InterPro" id="IPR011856">
    <property type="entry name" value="tRNA_endonuc-like_dom_sf"/>
</dbReference>
<sequence>NLKHTMQSSPLQSLVDDPTMLSTSHLPSLHALAVQVQYNLQYQHSWTDLRLHTHSPTANEPLPRPLLSGLPPERLYVHPDEQIQLLKDAERRRKAKQKEGEDIGILDVQARPELEWLLPTRLGEKWTLRRLSEVFNVITAVPPEPDATDKDDHRPTNPWRATKRLVLATVGSDSTVVYYIVHDGVVKPRQN</sequence>
<keyword evidence="4" id="KW-0255">Endonuclease</keyword>
<evidence type="ECO:0000259" key="3">
    <source>
        <dbReference type="Pfam" id="PF09631"/>
    </source>
</evidence>
<keyword evidence="5" id="KW-1185">Reference proteome</keyword>
<evidence type="ECO:0000313" key="5">
    <source>
        <dbReference type="Proteomes" id="UP000193144"/>
    </source>
</evidence>
<reference evidence="4 5" key="1">
    <citation type="submission" date="2016-07" db="EMBL/GenBank/DDBJ databases">
        <title>Pervasive Adenine N6-methylation of Active Genes in Fungi.</title>
        <authorList>
            <consortium name="DOE Joint Genome Institute"/>
            <person name="Mondo S.J."/>
            <person name="Dannebaum R.O."/>
            <person name="Kuo R.C."/>
            <person name="Labutti K."/>
            <person name="Haridas S."/>
            <person name="Kuo A."/>
            <person name="Salamov A."/>
            <person name="Ahrendt S.R."/>
            <person name="Lipzen A."/>
            <person name="Sullivan W."/>
            <person name="Andreopoulos W.B."/>
            <person name="Clum A."/>
            <person name="Lindquist E."/>
            <person name="Daum C."/>
            <person name="Ramamoorthy G.K."/>
            <person name="Gryganskyi A."/>
            <person name="Culley D."/>
            <person name="Magnuson J.K."/>
            <person name="James T.Y."/>
            <person name="O'Malley M.A."/>
            <person name="Stajich J.E."/>
            <person name="Spatafora J.W."/>
            <person name="Visel A."/>
            <person name="Grigoriev I.V."/>
        </authorList>
    </citation>
    <scope>NUCLEOTIDE SEQUENCE [LARGE SCALE GENOMIC DNA]</scope>
    <source>
        <strain evidence="4 5">CBS 115471</strain>
    </source>
</reference>
<evidence type="ECO:0000256" key="1">
    <source>
        <dbReference type="ARBA" id="ARBA00006091"/>
    </source>
</evidence>
<dbReference type="PANTHER" id="PTHR28518:SF1">
    <property type="entry name" value="TRNA-SPLICING ENDONUCLEASE SUBUNIT SEN15"/>
    <property type="match status" value="1"/>
</dbReference>
<dbReference type="GO" id="GO:0003676">
    <property type="term" value="F:nucleic acid binding"/>
    <property type="evidence" value="ECO:0007669"/>
    <property type="project" value="InterPro"/>
</dbReference>
<dbReference type="SUPFAM" id="SSF53032">
    <property type="entry name" value="tRNA-intron endonuclease catalytic domain-like"/>
    <property type="match status" value="1"/>
</dbReference>
<dbReference type="GO" id="GO:0000214">
    <property type="term" value="C:tRNA-intron endonuclease complex"/>
    <property type="evidence" value="ECO:0007669"/>
    <property type="project" value="InterPro"/>
</dbReference>
<keyword evidence="2" id="KW-0819">tRNA processing</keyword>
<keyword evidence="4" id="KW-0540">Nuclease</keyword>
<dbReference type="AlphaFoldDB" id="A0A1Y2A6K0"/>
<dbReference type="Proteomes" id="UP000193144">
    <property type="component" value="Unassembled WGS sequence"/>
</dbReference>
<dbReference type="GO" id="GO:0000379">
    <property type="term" value="P:tRNA-type intron splice site recognition and cleavage"/>
    <property type="evidence" value="ECO:0007669"/>
    <property type="project" value="InterPro"/>
</dbReference>
<evidence type="ECO:0000256" key="2">
    <source>
        <dbReference type="ARBA" id="ARBA00022694"/>
    </source>
</evidence>
<keyword evidence="4" id="KW-0378">Hydrolase</keyword>
<dbReference type="InterPro" id="IPR018593">
    <property type="entry name" value="tRNA-endonuc_su_Sen15"/>
</dbReference>
<proteinExistence type="inferred from homology"/>
<gene>
    <name evidence="4" type="ORF">BCR34DRAFT_474006</name>
</gene>
<dbReference type="InterPro" id="IPR042777">
    <property type="entry name" value="Sen15_fungi"/>
</dbReference>
<dbReference type="OrthoDB" id="10002170at2759"/>
<evidence type="ECO:0000313" key="4">
    <source>
        <dbReference type="EMBL" id="ORY17950.1"/>
    </source>
</evidence>
<accession>A0A1Y2A6K0</accession>
<name>A0A1Y2A6K0_9PLEO</name>
<protein>
    <submittedName>
        <fullName evidence="4">tRNA-splicing endonuclease subunit Sen15</fullName>
    </submittedName>
</protein>
<dbReference type="Pfam" id="PF09631">
    <property type="entry name" value="Sen15"/>
    <property type="match status" value="1"/>
</dbReference>
<organism evidence="4 5">
    <name type="scientific">Clohesyomyces aquaticus</name>
    <dbReference type="NCBI Taxonomy" id="1231657"/>
    <lineage>
        <taxon>Eukaryota</taxon>
        <taxon>Fungi</taxon>
        <taxon>Dikarya</taxon>
        <taxon>Ascomycota</taxon>
        <taxon>Pezizomycotina</taxon>
        <taxon>Dothideomycetes</taxon>
        <taxon>Pleosporomycetidae</taxon>
        <taxon>Pleosporales</taxon>
        <taxon>Lindgomycetaceae</taxon>
        <taxon>Clohesyomyces</taxon>
    </lineage>
</organism>
<comment type="caution">
    <text evidence="4">The sequence shown here is derived from an EMBL/GenBank/DDBJ whole genome shotgun (WGS) entry which is preliminary data.</text>
</comment>
<dbReference type="STRING" id="1231657.A0A1Y2A6K0"/>
<dbReference type="EMBL" id="MCFA01000009">
    <property type="protein sequence ID" value="ORY17950.1"/>
    <property type="molecule type" value="Genomic_DNA"/>
</dbReference>
<feature type="domain" description="tRNA-splicing endonuclease subunit Sen15" evidence="3">
    <location>
        <begin position="35"/>
        <end position="191"/>
    </location>
</feature>
<feature type="non-terminal residue" evidence="4">
    <location>
        <position position="1"/>
    </location>
</feature>
<comment type="similarity">
    <text evidence="1">Belongs to the SEN15 family.</text>
</comment>
<dbReference type="InterPro" id="IPR036167">
    <property type="entry name" value="tRNA_intron_Endo_cat-like_sf"/>
</dbReference>
<dbReference type="FunFam" id="3.40.1350.10:FF:000012">
    <property type="entry name" value="Probable tRNA-splicing endonuclease subunit sen-15"/>
    <property type="match status" value="1"/>
</dbReference>
<dbReference type="GO" id="GO:0000213">
    <property type="term" value="F:tRNA-intron lyase activity"/>
    <property type="evidence" value="ECO:0007669"/>
    <property type="project" value="TreeGrafter"/>
</dbReference>
<dbReference type="PANTHER" id="PTHR28518">
    <property type="entry name" value="TRNA-SPLICING ENDONUCLEASE SUBUNIT SEN15"/>
    <property type="match status" value="1"/>
</dbReference>
<dbReference type="Gene3D" id="3.40.1350.10">
    <property type="match status" value="1"/>
</dbReference>